<feature type="transmembrane region" description="Helical" evidence="14">
    <location>
        <begin position="335"/>
        <end position="358"/>
    </location>
</feature>
<name>A0A485KJV4_9STRA</name>
<evidence type="ECO:0000256" key="12">
    <source>
        <dbReference type="ARBA" id="ARBA00044727"/>
    </source>
</evidence>
<feature type="transmembrane region" description="Helical" evidence="14">
    <location>
        <begin position="252"/>
        <end position="275"/>
    </location>
</feature>
<dbReference type="PANTHER" id="PTHR12989">
    <property type="entry name" value="ALPHA-1,2-GLUCOSYLTRANSFERASE ALG10"/>
    <property type="match status" value="1"/>
</dbReference>
<reference evidence="16 17" key="1">
    <citation type="submission" date="2019-03" db="EMBL/GenBank/DDBJ databases">
        <authorList>
            <person name="Gaulin E."/>
            <person name="Dumas B."/>
        </authorList>
    </citation>
    <scope>NUCLEOTIDE SEQUENCE [LARGE SCALE GENOMIC DNA]</scope>
    <source>
        <strain evidence="16">CBS 568.67</strain>
    </source>
</reference>
<evidence type="ECO:0000256" key="9">
    <source>
        <dbReference type="ARBA" id="ARBA00022824"/>
    </source>
</evidence>
<dbReference type="GO" id="GO:0106073">
    <property type="term" value="F:dolichyl pyrophosphate Glc2Man9GlcNAc2 alpha-1,2-glucosyltransferase activity"/>
    <property type="evidence" value="ECO:0007669"/>
    <property type="project" value="UniProtKB-UniRule"/>
</dbReference>
<keyword evidence="9" id="KW-0256">Endoplasmic reticulum</keyword>
<evidence type="ECO:0000313" key="15">
    <source>
        <dbReference type="EMBL" id="KAF0701195.1"/>
    </source>
</evidence>
<accession>A0A485KJV4</accession>
<comment type="caution">
    <text evidence="14">Lacks conserved residue(s) required for the propagation of feature annotation.</text>
</comment>
<feature type="transmembrane region" description="Helical" evidence="14">
    <location>
        <begin position="379"/>
        <end position="396"/>
    </location>
</feature>
<dbReference type="PIRSF" id="PIRSF028810">
    <property type="entry name" value="Alpha1_2_glucosyltferase_Alg10"/>
    <property type="match status" value="1"/>
</dbReference>
<evidence type="ECO:0000256" key="7">
    <source>
        <dbReference type="ARBA" id="ARBA00022679"/>
    </source>
</evidence>
<dbReference type="PANTHER" id="PTHR12989:SF10">
    <property type="entry name" value="DOL-P-GLC:GLC(2)MAN(9)GLCNAC(2)-PP-DOL ALPHA-1,2-GLUCOSYLTRANSFERASE-RELATED"/>
    <property type="match status" value="1"/>
</dbReference>
<evidence type="ECO:0000256" key="3">
    <source>
        <dbReference type="ARBA" id="ARBA00010600"/>
    </source>
</evidence>
<evidence type="ECO:0000256" key="1">
    <source>
        <dbReference type="ARBA" id="ARBA00004477"/>
    </source>
</evidence>
<dbReference type="EC" id="2.4.1.256" evidence="4 14"/>
<feature type="transmembrane region" description="Helical" evidence="14">
    <location>
        <begin position="296"/>
        <end position="315"/>
    </location>
</feature>
<feature type="transmembrane region" description="Helical" evidence="14">
    <location>
        <begin position="179"/>
        <end position="201"/>
    </location>
</feature>
<dbReference type="GO" id="GO:0006488">
    <property type="term" value="P:dolichol-linked oligosaccharide biosynthetic process"/>
    <property type="evidence" value="ECO:0007669"/>
    <property type="project" value="UniProtKB-UniRule"/>
</dbReference>
<comment type="function">
    <text evidence="12">Dol-P-Glc:Glc(2)Man(9)GlcNAc(2)-PP-Dol alpha-1,2-glucosyltransferase that operates in the biosynthetic pathway of dolichol-linked oligosaccharides, the glycan precursors employed in protein asparagine (N)-glycosylation. The assembly of dolichol-linked oligosaccharides begins on the cytosolic side of the endoplasmic reticulum membrane and finishes in its lumen. The sequential addition of sugars to dolichol pyrophosphate produces dolichol-linked oligosaccharides containing fourteen sugars, including two GlcNAcs, nine mannoses and three glucoses. Once assembled, the oligosaccharide is transferred from the lipid to nascent proteins by oligosaccharyltransferases. In the lumen of the endoplasmic reticulum, adds the third and last glucose residue from dolichyl phosphate glucose (Dol-P-Glc) onto the lipid-linked oligosaccharide intermediate Glc(2)Man(9)GlcNAc(2)-PP-Dol to produce Glc(3)Man(9)GlcNAc(2)-PP-Dol.</text>
</comment>
<keyword evidence="10 14" id="KW-1133">Transmembrane helix</keyword>
<dbReference type="GO" id="GO:0005789">
    <property type="term" value="C:endoplasmic reticulum membrane"/>
    <property type="evidence" value="ECO:0007669"/>
    <property type="project" value="UniProtKB-SubCell"/>
</dbReference>
<keyword evidence="17" id="KW-1185">Reference proteome</keyword>
<dbReference type="Proteomes" id="UP000332933">
    <property type="component" value="Unassembled WGS sequence"/>
</dbReference>
<keyword evidence="11 14" id="KW-0472">Membrane</keyword>
<dbReference type="InterPro" id="IPR016900">
    <property type="entry name" value="Alg10"/>
</dbReference>
<dbReference type="EMBL" id="VJMH01005098">
    <property type="protein sequence ID" value="KAF0701195.1"/>
    <property type="molecule type" value="Genomic_DNA"/>
</dbReference>
<keyword evidence="7" id="KW-0808">Transferase</keyword>
<dbReference type="EMBL" id="CAADRA010005119">
    <property type="protein sequence ID" value="VFT85191.1"/>
    <property type="molecule type" value="Genomic_DNA"/>
</dbReference>
<dbReference type="OrthoDB" id="4769at2759"/>
<evidence type="ECO:0000256" key="10">
    <source>
        <dbReference type="ARBA" id="ARBA00022989"/>
    </source>
</evidence>
<organism evidence="16 17">
    <name type="scientific">Aphanomyces stellatus</name>
    <dbReference type="NCBI Taxonomy" id="120398"/>
    <lineage>
        <taxon>Eukaryota</taxon>
        <taxon>Sar</taxon>
        <taxon>Stramenopiles</taxon>
        <taxon>Oomycota</taxon>
        <taxon>Saprolegniomycetes</taxon>
        <taxon>Saprolegniales</taxon>
        <taxon>Verrucalvaceae</taxon>
        <taxon>Aphanomyces</taxon>
    </lineage>
</organism>
<evidence type="ECO:0000256" key="11">
    <source>
        <dbReference type="ARBA" id="ARBA00023136"/>
    </source>
</evidence>
<evidence type="ECO:0000256" key="5">
    <source>
        <dbReference type="ARBA" id="ARBA00018512"/>
    </source>
</evidence>
<evidence type="ECO:0000256" key="6">
    <source>
        <dbReference type="ARBA" id="ARBA00022676"/>
    </source>
</evidence>
<comment type="catalytic activity">
    <reaction evidence="13">
        <text>an alpha-D-Glc-(1-&gt;3)-alpha-D-Glc-(1-&gt;3)-alpha-D-Man-(1-&gt;2)-alpha-D-Man-(1-&gt;2)-alpha-D-Man-(1-&gt;3)-[alpha-D-Man-(1-&gt;2)-alpha-D-Man-(1-&gt;3)-[alpha-D-Man-(1-&gt;2)-alpha-D-Man-(1-&gt;6)]-alpha-D-Man-(1-&gt;6)]-beta-D-Man-(1-&gt;4)-beta-D-GlcNAc-(1-&gt;4)-alpha-D-GlcNAc-diphospho-di-trans,poly-cis-dolichol + a di-trans,poly-cis-dolichyl beta-D-glucosyl phosphate = a alpha-D-Glc-(1-&gt;2)-alpha-D-Glc-(1-&gt;3)-alpha-D-Glc-(1-&gt;3)-alpha-D-Man-(1-&gt;2)-alpha-D-Man-(1-&gt;2)-alpha-D-Man-(1-&gt;3)-[alpha-D-Man-(1-&gt;2)-alpha-D-Man-(1-&gt;3)-[alpha-D-Man-(1-&gt;2)-alpha-D-Man-(1-&gt;6)]-alpha-D-Man-(1-&gt;6)]-beta-D-Man-(1-&gt;4)-beta-D-GlcNAc-(1-&gt;4)-alpha-D-GlcNAc-diphospho-di-trans,poly-cis-dolichol + a di-trans,poly-cis-dolichyl phosphate + H(+)</text>
        <dbReference type="Rhea" id="RHEA:29543"/>
        <dbReference type="Rhea" id="RHEA-COMP:19498"/>
        <dbReference type="Rhea" id="RHEA-COMP:19502"/>
        <dbReference type="Rhea" id="RHEA-COMP:19512"/>
        <dbReference type="Rhea" id="RHEA-COMP:19522"/>
        <dbReference type="ChEBI" id="CHEBI:15378"/>
        <dbReference type="ChEBI" id="CHEBI:57525"/>
        <dbReference type="ChEBI" id="CHEBI:57683"/>
        <dbReference type="ChEBI" id="CHEBI:132522"/>
        <dbReference type="ChEBI" id="CHEBI:132523"/>
        <dbReference type="EC" id="2.4.1.256"/>
    </reaction>
    <physiologicalReaction direction="left-to-right" evidence="13">
        <dbReference type="Rhea" id="RHEA:29544"/>
    </physiologicalReaction>
</comment>
<evidence type="ECO:0000256" key="13">
    <source>
        <dbReference type="ARBA" id="ARBA00048064"/>
    </source>
</evidence>
<feature type="transmembrane region" description="Helical" evidence="14">
    <location>
        <begin position="130"/>
        <end position="158"/>
    </location>
</feature>
<protein>
    <recommendedName>
        <fullName evidence="5 14">Dol-P-Glc:Glc(2)Man(9)GlcNAc(2)-PP-Dol alpha-1,2-glucosyltransferase</fullName>
        <ecNumber evidence="4 14">2.4.1.256</ecNumber>
    </recommendedName>
</protein>
<gene>
    <name evidence="16" type="primary">Aste57867_8304</name>
    <name evidence="15" type="ORF">As57867_008273</name>
    <name evidence="16" type="ORF">ASTE57867_8304</name>
</gene>
<evidence type="ECO:0000256" key="8">
    <source>
        <dbReference type="ARBA" id="ARBA00022692"/>
    </source>
</evidence>
<evidence type="ECO:0000256" key="14">
    <source>
        <dbReference type="PIRNR" id="PIRNR028810"/>
    </source>
</evidence>
<comment type="similarity">
    <text evidence="3 14">Belongs to the ALG10 glucosyltransferase family.</text>
</comment>
<sequence>MSWAVSIALAAACAYFGIGHMFSSYAANAYMDEIFHYPQTKRFCEGMWYDWDPKITTFPGIYVIGVIFARGVDNVLSFQNYVQSSFCSLNVLRSLNIVFGAGNVYLILILRSMNEYSPSEIMNSSLHGVMIALFPFNFFFNFLYYTDTGSLFFVLLMYYTSQVGRSGRLRHGVMTSSNILSVICGYIAVSIRQTNIIWVLFVMGTEIVHDMETTHFSTIYGSEVESARRFHNVLFSFVLILVKNTRRIVFNFWPHMTVLQLFGMFLIFNGSITVGMHKYILRDKSNHASTFHFSQILYFISASATGLGISCISYNNLINFSRAIRQFNQSRCGVFMFILFFGAFVVCIHFFSPVHQFLLADNRHYTFYIWHRFFLKHSMMKLIPAPAYVYLAWLMWNEMSTTEFVTSEPEVNT</sequence>
<comment type="pathway">
    <text evidence="2">Protein modification; protein glycosylation.</text>
</comment>
<evidence type="ECO:0000256" key="4">
    <source>
        <dbReference type="ARBA" id="ARBA00011967"/>
    </source>
</evidence>
<reference evidence="15" key="2">
    <citation type="submission" date="2019-06" db="EMBL/GenBank/DDBJ databases">
        <title>Genomics analysis of Aphanomyces spp. identifies a new class of oomycete effector associated with host adaptation.</title>
        <authorList>
            <person name="Gaulin E."/>
        </authorList>
    </citation>
    <scope>NUCLEOTIDE SEQUENCE</scope>
    <source>
        <strain evidence="15">CBS 578.67</strain>
    </source>
</reference>
<feature type="transmembrane region" description="Helical" evidence="14">
    <location>
        <begin position="92"/>
        <end position="110"/>
    </location>
</feature>
<feature type="transmembrane region" description="Helical" evidence="14">
    <location>
        <begin position="55"/>
        <end position="72"/>
    </location>
</feature>
<evidence type="ECO:0000313" key="16">
    <source>
        <dbReference type="EMBL" id="VFT85191.1"/>
    </source>
</evidence>
<evidence type="ECO:0000256" key="2">
    <source>
        <dbReference type="ARBA" id="ARBA00004922"/>
    </source>
</evidence>
<keyword evidence="8 14" id="KW-0812">Transmembrane</keyword>
<comment type="subcellular location">
    <subcellularLocation>
        <location evidence="1">Endoplasmic reticulum membrane</location>
        <topology evidence="1">Multi-pass membrane protein</topology>
    </subcellularLocation>
</comment>
<keyword evidence="6 14" id="KW-0328">Glycosyltransferase</keyword>
<dbReference type="AlphaFoldDB" id="A0A485KJV4"/>
<proteinExistence type="inferred from homology"/>
<evidence type="ECO:0000313" key="17">
    <source>
        <dbReference type="Proteomes" id="UP000332933"/>
    </source>
</evidence>
<dbReference type="Pfam" id="PF04922">
    <property type="entry name" value="DIE2_ALG10"/>
    <property type="match status" value="1"/>
</dbReference>